<keyword evidence="2" id="KW-0472">Membrane</keyword>
<dbReference type="GO" id="GO:0071786">
    <property type="term" value="P:endoplasmic reticulum tubular network organization"/>
    <property type="evidence" value="ECO:0007669"/>
    <property type="project" value="InterPro"/>
</dbReference>
<feature type="transmembrane region" description="Helical" evidence="2">
    <location>
        <begin position="112"/>
        <end position="132"/>
    </location>
</feature>
<dbReference type="PANTHER" id="PTHR22166">
    <property type="entry name" value="ENDOPLASMIC RETICULUM JUNCTION FORMATION PROTEIN LUNAPARK"/>
    <property type="match status" value="1"/>
</dbReference>
<proteinExistence type="predicted"/>
<feature type="transmembrane region" description="Helical" evidence="2">
    <location>
        <begin position="78"/>
        <end position="100"/>
    </location>
</feature>
<feature type="compositionally biased region" description="Polar residues" evidence="1">
    <location>
        <begin position="347"/>
        <end position="362"/>
    </location>
</feature>
<evidence type="ECO:0000256" key="2">
    <source>
        <dbReference type="SAM" id="Phobius"/>
    </source>
</evidence>
<dbReference type="Pfam" id="PF10058">
    <property type="entry name" value="Zn_ribbon_10"/>
    <property type="match status" value="1"/>
</dbReference>
<organism evidence="4 5">
    <name type="scientific">Ceratopteris richardii</name>
    <name type="common">Triangle waterfern</name>
    <dbReference type="NCBI Taxonomy" id="49495"/>
    <lineage>
        <taxon>Eukaryota</taxon>
        <taxon>Viridiplantae</taxon>
        <taxon>Streptophyta</taxon>
        <taxon>Embryophyta</taxon>
        <taxon>Tracheophyta</taxon>
        <taxon>Polypodiopsida</taxon>
        <taxon>Polypodiidae</taxon>
        <taxon>Polypodiales</taxon>
        <taxon>Pteridineae</taxon>
        <taxon>Pteridaceae</taxon>
        <taxon>Parkerioideae</taxon>
        <taxon>Ceratopteris</taxon>
    </lineage>
</organism>
<dbReference type="InterPro" id="IPR019273">
    <property type="entry name" value="Lunapark_Znf"/>
</dbReference>
<dbReference type="Proteomes" id="UP000825935">
    <property type="component" value="Chromosome 16"/>
</dbReference>
<dbReference type="GO" id="GO:0071782">
    <property type="term" value="C:endoplasmic reticulum tubular network"/>
    <property type="evidence" value="ECO:0007669"/>
    <property type="project" value="TreeGrafter"/>
</dbReference>
<accession>A0A8T2SZ24</accession>
<comment type="caution">
    <text evidence="4">The sequence shown here is derived from an EMBL/GenBank/DDBJ whole genome shotgun (WGS) entry which is preliminary data.</text>
</comment>
<sequence length="379" mass="42506">MAESSTDDGHSTKEVPANAKESDRKSRKSLFQRSFSILGHLFHRTSKEDFERKLQSLSKEEATVHTRMKRRSQTWRKLAQGVIVYSIIMELLVLGLAVISTRGPGLSWQMRAVRVLPVFVCPTFSILLYTILAKYYRMREQKDQKTLDRLREERQAKINELKERTNFYLTQELIQKYDSDPTAKEAAARVLAAKLGAESGLKLASESSEVDWGNVGLVEAMTAAPGQVDSSGLRRRASVQKAAGLTAPLSNDIASSQRNEQWQQIEQLSRKPSGGLVAKLAAMLVGEDPNQCYALICRKCHMHNGLCGKEEFPHIKYYCPHCNFFNVHENQTENGSVGNELHEQEKSSQSSLGASHETVSSEQSHEVPKGSTKILKKVE</sequence>
<feature type="domain" description="Lunapark zinc ribbon" evidence="3">
    <location>
        <begin position="278"/>
        <end position="326"/>
    </location>
</feature>
<evidence type="ECO:0000313" key="5">
    <source>
        <dbReference type="Proteomes" id="UP000825935"/>
    </source>
</evidence>
<dbReference type="EMBL" id="CM035421">
    <property type="protein sequence ID" value="KAH7388057.1"/>
    <property type="molecule type" value="Genomic_DNA"/>
</dbReference>
<dbReference type="PANTHER" id="PTHR22166:SF12">
    <property type="entry name" value="ENDOPLASMIC RETICULUM JUNCTION FORMATION PROTEIN LUNAPARK"/>
    <property type="match status" value="1"/>
</dbReference>
<protein>
    <recommendedName>
        <fullName evidence="3">Lunapark zinc ribbon domain-containing protein</fullName>
    </recommendedName>
</protein>
<dbReference type="EMBL" id="CM035421">
    <property type="protein sequence ID" value="KAH7388056.1"/>
    <property type="molecule type" value="Genomic_DNA"/>
</dbReference>
<dbReference type="EMBL" id="CM035421">
    <property type="protein sequence ID" value="KAH7388055.1"/>
    <property type="molecule type" value="Genomic_DNA"/>
</dbReference>
<name>A0A8T2SZ24_CERRI</name>
<feature type="region of interest" description="Disordered" evidence="1">
    <location>
        <begin position="334"/>
        <end position="379"/>
    </location>
</feature>
<dbReference type="AlphaFoldDB" id="A0A8T2SZ24"/>
<reference evidence="4" key="1">
    <citation type="submission" date="2021-08" db="EMBL/GenBank/DDBJ databases">
        <title>WGS assembly of Ceratopteris richardii.</title>
        <authorList>
            <person name="Marchant D.B."/>
            <person name="Chen G."/>
            <person name="Jenkins J."/>
            <person name="Shu S."/>
            <person name="Leebens-Mack J."/>
            <person name="Grimwood J."/>
            <person name="Schmutz J."/>
            <person name="Soltis P."/>
            <person name="Soltis D."/>
            <person name="Chen Z.-H."/>
        </authorList>
    </citation>
    <scope>NUCLEOTIDE SEQUENCE</scope>
    <source>
        <strain evidence="4">Whitten #5841</strain>
        <tissue evidence="4">Leaf</tissue>
    </source>
</reference>
<keyword evidence="2" id="KW-1133">Transmembrane helix</keyword>
<dbReference type="OMA" id="CGYFNPS"/>
<evidence type="ECO:0000313" key="4">
    <source>
        <dbReference type="EMBL" id="KAH7388057.1"/>
    </source>
</evidence>
<keyword evidence="5" id="KW-1185">Reference proteome</keyword>
<dbReference type="EMBL" id="CM035421">
    <property type="protein sequence ID" value="KAH7388060.1"/>
    <property type="molecule type" value="Genomic_DNA"/>
</dbReference>
<dbReference type="OrthoDB" id="1725934at2759"/>
<dbReference type="InterPro" id="IPR040115">
    <property type="entry name" value="Lnp"/>
</dbReference>
<gene>
    <name evidence="4" type="ORF">KP509_16G055300</name>
</gene>
<keyword evidence="2" id="KW-0812">Transmembrane</keyword>
<evidence type="ECO:0000256" key="1">
    <source>
        <dbReference type="SAM" id="MobiDB-lite"/>
    </source>
</evidence>
<dbReference type="EMBL" id="CM035421">
    <property type="protein sequence ID" value="KAH7388058.1"/>
    <property type="molecule type" value="Genomic_DNA"/>
</dbReference>
<feature type="region of interest" description="Disordered" evidence="1">
    <location>
        <begin position="1"/>
        <end position="27"/>
    </location>
</feature>
<evidence type="ECO:0000259" key="3">
    <source>
        <dbReference type="Pfam" id="PF10058"/>
    </source>
</evidence>
<dbReference type="EMBL" id="CM035421">
    <property type="protein sequence ID" value="KAH7388059.1"/>
    <property type="molecule type" value="Genomic_DNA"/>
</dbReference>